<name>A0A803P5Y2_CANSA</name>
<keyword evidence="13" id="KW-1185">Reference proteome</keyword>
<evidence type="ECO:0000256" key="1">
    <source>
        <dbReference type="ARBA" id="ARBA00001971"/>
    </source>
</evidence>
<evidence type="ECO:0000256" key="3">
    <source>
        <dbReference type="ARBA" id="ARBA00010617"/>
    </source>
</evidence>
<evidence type="ECO:0000256" key="11">
    <source>
        <dbReference type="ARBA" id="ARBA00023136"/>
    </source>
</evidence>
<dbReference type="Gramene" id="evm.model.03.1601">
    <property type="protein sequence ID" value="cds.evm.model.03.1601"/>
    <property type="gene ID" value="evm.TU.03.1601"/>
</dbReference>
<evidence type="ECO:0000256" key="2">
    <source>
        <dbReference type="ARBA" id="ARBA00004167"/>
    </source>
</evidence>
<dbReference type="InterPro" id="IPR002401">
    <property type="entry name" value="Cyt_P450_E_grp-I"/>
</dbReference>
<keyword evidence="11" id="KW-0472">Membrane</keyword>
<evidence type="ECO:0000256" key="6">
    <source>
        <dbReference type="ARBA" id="ARBA00022723"/>
    </source>
</evidence>
<dbReference type="Gene3D" id="1.10.630.10">
    <property type="entry name" value="Cytochrome P450"/>
    <property type="match status" value="1"/>
</dbReference>
<sequence>MKKLCMTELLGGQTLDHLLPIRRNELKRILCLMLKNVDGNRSVDVEGELLRGSKVKDLLDVSEDESQEIKLTTHNIKTLSWENTSTITIEWALTELINPPYIIRKAREVDNVIGKTRLVEESDIISNLHYIQAVVKETLRLDPTGSLLVTESSKRSTINGYDIPEKTQFFVNIWAIVRDQYQWENQLEFKSERFHISEDHESSTSQLYRGQSFHFLPFGSGISLALRLVQNTLAVMIQCFEWKVDGSVDMEEGTGLTLLKAHPFLYLPIARHNPLPI</sequence>
<protein>
    <recommendedName>
        <fullName evidence="14">Cytochrome P450</fullName>
    </recommendedName>
</protein>
<dbReference type="OMA" id="RCPAANM"/>
<keyword evidence="8" id="KW-0560">Oxidoreductase</keyword>
<reference evidence="12" key="2">
    <citation type="submission" date="2021-03" db="UniProtKB">
        <authorList>
            <consortium name="EnsemblPlants"/>
        </authorList>
    </citation>
    <scope>IDENTIFICATION</scope>
</reference>
<dbReference type="SUPFAM" id="SSF48264">
    <property type="entry name" value="Cytochrome P450"/>
    <property type="match status" value="1"/>
</dbReference>
<dbReference type="GO" id="GO:0005506">
    <property type="term" value="F:iron ion binding"/>
    <property type="evidence" value="ECO:0007669"/>
    <property type="project" value="InterPro"/>
</dbReference>
<dbReference type="GO" id="GO:0016705">
    <property type="term" value="F:oxidoreductase activity, acting on paired donors, with incorporation or reduction of molecular oxygen"/>
    <property type="evidence" value="ECO:0007669"/>
    <property type="project" value="InterPro"/>
</dbReference>
<evidence type="ECO:0000256" key="10">
    <source>
        <dbReference type="ARBA" id="ARBA00023033"/>
    </source>
</evidence>
<evidence type="ECO:0000256" key="4">
    <source>
        <dbReference type="ARBA" id="ARBA00022617"/>
    </source>
</evidence>
<dbReference type="InterPro" id="IPR001128">
    <property type="entry name" value="Cyt_P450"/>
</dbReference>
<comment type="similarity">
    <text evidence="3">Belongs to the cytochrome P450 family.</text>
</comment>
<comment type="cofactor">
    <cofactor evidence="1">
        <name>heme</name>
        <dbReference type="ChEBI" id="CHEBI:30413"/>
    </cofactor>
</comment>
<dbReference type="GO" id="GO:0004497">
    <property type="term" value="F:monooxygenase activity"/>
    <property type="evidence" value="ECO:0007669"/>
    <property type="project" value="UniProtKB-KW"/>
</dbReference>
<evidence type="ECO:0000256" key="5">
    <source>
        <dbReference type="ARBA" id="ARBA00022692"/>
    </source>
</evidence>
<dbReference type="PANTHER" id="PTHR47944">
    <property type="entry name" value="CYTOCHROME P450 98A9"/>
    <property type="match status" value="1"/>
</dbReference>
<evidence type="ECO:0008006" key="14">
    <source>
        <dbReference type="Google" id="ProtNLM"/>
    </source>
</evidence>
<evidence type="ECO:0000313" key="13">
    <source>
        <dbReference type="Proteomes" id="UP000596661"/>
    </source>
</evidence>
<evidence type="ECO:0000256" key="8">
    <source>
        <dbReference type="ARBA" id="ARBA00023002"/>
    </source>
</evidence>
<accession>A0A803P5Y2</accession>
<dbReference type="InterPro" id="IPR036396">
    <property type="entry name" value="Cyt_P450_sf"/>
</dbReference>
<evidence type="ECO:0000313" key="12">
    <source>
        <dbReference type="EnsemblPlants" id="cds.evm.model.03.1601"/>
    </source>
</evidence>
<keyword evidence="6" id="KW-0479">Metal-binding</keyword>
<evidence type="ECO:0000256" key="7">
    <source>
        <dbReference type="ARBA" id="ARBA00022989"/>
    </source>
</evidence>
<dbReference type="EnsemblPlants" id="evm.model.03.1601">
    <property type="protein sequence ID" value="cds.evm.model.03.1601"/>
    <property type="gene ID" value="evm.TU.03.1601"/>
</dbReference>
<dbReference type="PANTHER" id="PTHR47944:SF17">
    <property type="entry name" value="3,9-DIHYDROXYPTEROCARPAN 6A-MONOOXYGENASE"/>
    <property type="match status" value="1"/>
</dbReference>
<dbReference type="Proteomes" id="UP000596661">
    <property type="component" value="Chromosome 3"/>
</dbReference>
<dbReference type="EMBL" id="UZAU01000322">
    <property type="status" value="NOT_ANNOTATED_CDS"/>
    <property type="molecule type" value="Genomic_DNA"/>
</dbReference>
<keyword evidence="9" id="KW-0408">Iron</keyword>
<dbReference type="GO" id="GO:0020037">
    <property type="term" value="F:heme binding"/>
    <property type="evidence" value="ECO:0007669"/>
    <property type="project" value="InterPro"/>
</dbReference>
<keyword evidence="5" id="KW-0812">Transmembrane</keyword>
<dbReference type="GO" id="GO:0016020">
    <property type="term" value="C:membrane"/>
    <property type="evidence" value="ECO:0007669"/>
    <property type="project" value="UniProtKB-SubCell"/>
</dbReference>
<dbReference type="AlphaFoldDB" id="A0A803P5Y2"/>
<keyword evidence="4" id="KW-0349">Heme</keyword>
<keyword evidence="10" id="KW-0503">Monooxygenase</keyword>
<proteinExistence type="inferred from homology"/>
<reference evidence="12" key="1">
    <citation type="submission" date="2018-11" db="EMBL/GenBank/DDBJ databases">
        <authorList>
            <person name="Grassa J C."/>
        </authorList>
    </citation>
    <scope>NUCLEOTIDE SEQUENCE [LARGE SCALE GENOMIC DNA]</scope>
</reference>
<comment type="subcellular location">
    <subcellularLocation>
        <location evidence="2">Membrane</location>
        <topology evidence="2">Single-pass membrane protein</topology>
    </subcellularLocation>
</comment>
<dbReference type="Pfam" id="PF00067">
    <property type="entry name" value="p450"/>
    <property type="match status" value="1"/>
</dbReference>
<evidence type="ECO:0000256" key="9">
    <source>
        <dbReference type="ARBA" id="ARBA00023004"/>
    </source>
</evidence>
<keyword evidence="7" id="KW-1133">Transmembrane helix</keyword>
<organism evidence="12 13">
    <name type="scientific">Cannabis sativa</name>
    <name type="common">Hemp</name>
    <name type="synonym">Marijuana</name>
    <dbReference type="NCBI Taxonomy" id="3483"/>
    <lineage>
        <taxon>Eukaryota</taxon>
        <taxon>Viridiplantae</taxon>
        <taxon>Streptophyta</taxon>
        <taxon>Embryophyta</taxon>
        <taxon>Tracheophyta</taxon>
        <taxon>Spermatophyta</taxon>
        <taxon>Magnoliopsida</taxon>
        <taxon>eudicotyledons</taxon>
        <taxon>Gunneridae</taxon>
        <taxon>Pentapetalae</taxon>
        <taxon>rosids</taxon>
        <taxon>fabids</taxon>
        <taxon>Rosales</taxon>
        <taxon>Cannabaceae</taxon>
        <taxon>Cannabis</taxon>
    </lineage>
</organism>
<dbReference type="PRINTS" id="PR00463">
    <property type="entry name" value="EP450I"/>
</dbReference>